<protein>
    <submittedName>
        <fullName evidence="5">Glycerate kinase</fullName>
        <ecNumber evidence="5">2.7.1.-</ecNumber>
    </submittedName>
</protein>
<evidence type="ECO:0000256" key="4">
    <source>
        <dbReference type="PIRNR" id="PIRNR006078"/>
    </source>
</evidence>
<evidence type="ECO:0000256" key="1">
    <source>
        <dbReference type="ARBA" id="ARBA00006284"/>
    </source>
</evidence>
<keyword evidence="6" id="KW-1185">Reference proteome</keyword>
<evidence type="ECO:0000313" key="6">
    <source>
        <dbReference type="Proteomes" id="UP000326852"/>
    </source>
</evidence>
<comment type="similarity">
    <text evidence="1 4">Belongs to the glycerate kinase type-1 family.</text>
</comment>
<dbReference type="PANTHER" id="PTHR21599">
    <property type="entry name" value="GLYCERATE KINASE"/>
    <property type="match status" value="1"/>
</dbReference>
<keyword evidence="3 4" id="KW-0418">Kinase</keyword>
<dbReference type="InterPro" id="IPR036129">
    <property type="entry name" value="Glycerate_kinase_sf"/>
</dbReference>
<dbReference type="NCBIfam" id="TIGR00045">
    <property type="entry name" value="glycerate kinase"/>
    <property type="match status" value="1"/>
</dbReference>
<keyword evidence="2 4" id="KW-0808">Transferase</keyword>
<reference evidence="5 6" key="1">
    <citation type="submission" date="2019-08" db="EMBL/GenBank/DDBJ databases">
        <title>Arthrobacter sp. nov., isolated from plateau pika and Tibetan wild ass.</title>
        <authorList>
            <person name="Ge Y."/>
        </authorList>
    </citation>
    <scope>NUCLEOTIDE SEQUENCE [LARGE SCALE GENOMIC DNA]</scope>
    <source>
        <strain evidence="5 6">785</strain>
    </source>
</reference>
<comment type="caution">
    <text evidence="5">The sequence shown here is derived from an EMBL/GenBank/DDBJ whole genome shotgun (WGS) entry which is preliminary data.</text>
</comment>
<dbReference type="Proteomes" id="UP000326852">
    <property type="component" value="Unassembled WGS sequence"/>
</dbReference>
<dbReference type="PANTHER" id="PTHR21599:SF0">
    <property type="entry name" value="GLYCERATE KINASE"/>
    <property type="match status" value="1"/>
</dbReference>
<dbReference type="InterPro" id="IPR018193">
    <property type="entry name" value="Glyc_kinase_flavodox-like_fold"/>
</dbReference>
<evidence type="ECO:0000256" key="2">
    <source>
        <dbReference type="ARBA" id="ARBA00022679"/>
    </source>
</evidence>
<gene>
    <name evidence="5" type="ORF">GD627_00735</name>
</gene>
<dbReference type="InterPro" id="IPR018197">
    <property type="entry name" value="Glycerate_kinase_RE-like"/>
</dbReference>
<evidence type="ECO:0000313" key="5">
    <source>
        <dbReference type="EMBL" id="KAD4059667.1"/>
    </source>
</evidence>
<dbReference type="GO" id="GO:0008887">
    <property type="term" value="F:glycerate kinase activity"/>
    <property type="evidence" value="ECO:0007669"/>
    <property type="project" value="UniProtKB-UniRule"/>
</dbReference>
<accession>A0A5N6MRV2</accession>
<dbReference type="RefSeq" id="WP_152270957.1">
    <property type="nucleotide sequence ID" value="NZ_VTFX01000001.1"/>
</dbReference>
<dbReference type="AlphaFoldDB" id="A0A5N6MRV2"/>
<dbReference type="GO" id="GO:0031388">
    <property type="term" value="P:organic acid phosphorylation"/>
    <property type="evidence" value="ECO:0007669"/>
    <property type="project" value="UniProtKB-UniRule"/>
</dbReference>
<dbReference type="EC" id="2.7.1.-" evidence="5"/>
<dbReference type="Pfam" id="PF02595">
    <property type="entry name" value="Gly_kinase"/>
    <property type="match status" value="1"/>
</dbReference>
<dbReference type="SUPFAM" id="SSF110738">
    <property type="entry name" value="Glycerate kinase I"/>
    <property type="match status" value="1"/>
</dbReference>
<dbReference type="Gene3D" id="3.90.1510.10">
    <property type="entry name" value="Glycerate kinase, domain 2"/>
    <property type="match status" value="1"/>
</dbReference>
<dbReference type="InterPro" id="IPR004381">
    <property type="entry name" value="Glycerate_kinase"/>
</dbReference>
<evidence type="ECO:0000256" key="3">
    <source>
        <dbReference type="ARBA" id="ARBA00022777"/>
    </source>
</evidence>
<dbReference type="PIRSF" id="PIRSF006078">
    <property type="entry name" value="GlxK"/>
    <property type="match status" value="1"/>
</dbReference>
<dbReference type="EMBL" id="VTFX01000001">
    <property type="protein sequence ID" value="KAD4059667.1"/>
    <property type="molecule type" value="Genomic_DNA"/>
</dbReference>
<name>A0A5N6MRV2_9MICC</name>
<sequence length="369" mass="37034">MRVVIAPDKFKGSLSAAEAAAAMGEGVLAVYPDAEVTAVPVADGGEGTLDAALLAGAEPRSTRVRGPLGREVTAVWALTGDSALIETARASGLALLEPTPETALSATSYGCGELIRAALDNGARTIILGIGGSAMTDGGSGALTALGLKILDDAGTPVPPGGAGLLRAASLDAAGLDPRLAGADLRIAADVTNPLLGPEGTVSVFSSQKGADAAAQAVLEEAMRNWARLLESATGVDVDIPGAGAAGGFPSGFLALTQASVNPGFELLSAFTGLDTALTRCDLVLTGEGSLDEQSRYGKAPLEVAVRARDAGIPVVAVAGRITLTPDQLEEYGIVAAVSLLDVAPRPQDAMDQAAKYVSWATRRVLEGA</sequence>
<organism evidence="5 6">
    <name type="scientific">Arthrobacter yangruifuii</name>
    <dbReference type="NCBI Taxonomy" id="2606616"/>
    <lineage>
        <taxon>Bacteria</taxon>
        <taxon>Bacillati</taxon>
        <taxon>Actinomycetota</taxon>
        <taxon>Actinomycetes</taxon>
        <taxon>Micrococcales</taxon>
        <taxon>Micrococcaceae</taxon>
        <taxon>Arthrobacter</taxon>
    </lineage>
</organism>
<proteinExistence type="inferred from homology"/>
<dbReference type="Gene3D" id="3.40.50.10350">
    <property type="entry name" value="Glycerate kinase, domain 1"/>
    <property type="match status" value="1"/>
</dbReference>